<dbReference type="HOGENOM" id="CLU_2448121_0_0_9"/>
<reference evidence="2" key="1">
    <citation type="journal article" date="2016" name="Genome Announc.">
        <title>Complete genome sequence of Alkaliphilus metalliredigens strain QYMF, an alkaliphilic and metal-reducing bacterium isolated from borax-contaminated leachate ponds.</title>
        <authorList>
            <person name="Hwang C."/>
            <person name="Copeland A."/>
            <person name="Lucas S."/>
            <person name="Lapidus A."/>
            <person name="Barry K."/>
            <person name="Detter J.C."/>
            <person name="Glavina Del Rio T."/>
            <person name="Hammon N."/>
            <person name="Israni S."/>
            <person name="Dalin E."/>
            <person name="Tice H."/>
            <person name="Pitluck S."/>
            <person name="Chertkov O."/>
            <person name="Brettin T."/>
            <person name="Bruce D."/>
            <person name="Han C."/>
            <person name="Schmutz J."/>
            <person name="Larimer F."/>
            <person name="Land M.L."/>
            <person name="Hauser L."/>
            <person name="Kyrpides N."/>
            <person name="Mikhailova N."/>
            <person name="Ye Q."/>
            <person name="Zhou J."/>
            <person name="Richardson P."/>
            <person name="Fields M.W."/>
        </authorList>
    </citation>
    <scope>NUCLEOTIDE SEQUENCE [LARGE SCALE GENOMIC DNA]</scope>
    <source>
        <strain evidence="2">QYMF</strain>
    </source>
</reference>
<sequence>MILQFNKNKGGTMMANILLVAGPNSKYKFPGVEPAGFWHGVIAPITFIVSLFNPNVRIYEINNKGVLHDFGFILGASGSIGGGGTRVSK</sequence>
<dbReference type="STRING" id="293826.Amet_1437"/>
<evidence type="ECO:0000313" key="1">
    <source>
        <dbReference type="EMBL" id="ABR47636.1"/>
    </source>
</evidence>
<protein>
    <submittedName>
        <fullName evidence="1">Uncharacterized protein</fullName>
    </submittedName>
</protein>
<gene>
    <name evidence="1" type="ordered locus">Amet_1437</name>
</gene>
<name>A6TN68_ALKMQ</name>
<proteinExistence type="predicted"/>
<accession>A6TN68</accession>
<dbReference type="eggNOG" id="ENOG5032UBD">
    <property type="taxonomic scope" value="Bacteria"/>
</dbReference>
<dbReference type="KEGG" id="amt:Amet_1437"/>
<evidence type="ECO:0000313" key="2">
    <source>
        <dbReference type="Proteomes" id="UP000001572"/>
    </source>
</evidence>
<dbReference type="EMBL" id="CP000724">
    <property type="protein sequence ID" value="ABR47636.1"/>
    <property type="molecule type" value="Genomic_DNA"/>
</dbReference>
<organism evidence="1 2">
    <name type="scientific">Alkaliphilus metalliredigens (strain QYMF)</name>
    <dbReference type="NCBI Taxonomy" id="293826"/>
    <lineage>
        <taxon>Bacteria</taxon>
        <taxon>Bacillati</taxon>
        <taxon>Bacillota</taxon>
        <taxon>Clostridia</taxon>
        <taxon>Peptostreptococcales</taxon>
        <taxon>Natronincolaceae</taxon>
        <taxon>Alkaliphilus</taxon>
    </lineage>
</organism>
<dbReference type="AlphaFoldDB" id="A6TN68"/>
<keyword evidence="2" id="KW-1185">Reference proteome</keyword>
<dbReference type="Proteomes" id="UP000001572">
    <property type="component" value="Chromosome"/>
</dbReference>